<evidence type="ECO:0000313" key="2">
    <source>
        <dbReference type="Proteomes" id="UP001501842"/>
    </source>
</evidence>
<dbReference type="Proteomes" id="UP001501842">
    <property type="component" value="Unassembled WGS sequence"/>
</dbReference>
<comment type="caution">
    <text evidence="1">The sequence shown here is derived from an EMBL/GenBank/DDBJ whole genome shotgun (WGS) entry which is preliminary data.</text>
</comment>
<gene>
    <name evidence="1" type="ORF">GCM10010439_52130</name>
</gene>
<dbReference type="RefSeq" id="WP_344453742.1">
    <property type="nucleotide sequence ID" value="NZ_BAAATZ010000025.1"/>
</dbReference>
<protein>
    <submittedName>
        <fullName evidence="1">Uncharacterized protein</fullName>
    </submittedName>
</protein>
<evidence type="ECO:0000313" key="1">
    <source>
        <dbReference type="EMBL" id="GAA2733066.1"/>
    </source>
</evidence>
<sequence length="179" mass="19933">MVRSRAGRQVRHVRWRCTANVSRPPAPDDPYDPDLYRLVPAEPPLTLAQLAAAVDPSGSPAWLPATGLVWGRAEFLDLPWVSDWMSGWEEGERFCDSVLIRYGDFIPADLAVLEAAALDFQGLETADREASFVHESHVCRFTGLDDLHLALLSLYRDQWIIPLTDGTLVAPRLSLTPVI</sequence>
<keyword evidence="2" id="KW-1185">Reference proteome</keyword>
<accession>A0ABP6H1P4</accession>
<proteinExistence type="predicted"/>
<dbReference type="EMBL" id="BAAATZ010000025">
    <property type="protein sequence ID" value="GAA2733066.1"/>
    <property type="molecule type" value="Genomic_DNA"/>
</dbReference>
<organism evidence="1 2">
    <name type="scientific">Actinocorallia aurantiaca</name>
    <dbReference type="NCBI Taxonomy" id="46204"/>
    <lineage>
        <taxon>Bacteria</taxon>
        <taxon>Bacillati</taxon>
        <taxon>Actinomycetota</taxon>
        <taxon>Actinomycetes</taxon>
        <taxon>Streptosporangiales</taxon>
        <taxon>Thermomonosporaceae</taxon>
        <taxon>Actinocorallia</taxon>
    </lineage>
</organism>
<name>A0ABP6H1P4_9ACTN</name>
<reference evidence="2" key="1">
    <citation type="journal article" date="2019" name="Int. J. Syst. Evol. Microbiol.">
        <title>The Global Catalogue of Microorganisms (GCM) 10K type strain sequencing project: providing services to taxonomists for standard genome sequencing and annotation.</title>
        <authorList>
            <consortium name="The Broad Institute Genomics Platform"/>
            <consortium name="The Broad Institute Genome Sequencing Center for Infectious Disease"/>
            <person name="Wu L."/>
            <person name="Ma J."/>
        </authorList>
    </citation>
    <scope>NUCLEOTIDE SEQUENCE [LARGE SCALE GENOMIC DNA]</scope>
    <source>
        <strain evidence="2">JCM 8201</strain>
    </source>
</reference>